<evidence type="ECO:0000256" key="2">
    <source>
        <dbReference type="SAM" id="Phobius"/>
    </source>
</evidence>
<name>C0NGA2_AJECG</name>
<dbReference type="AlphaFoldDB" id="C0NGA2"/>
<gene>
    <name evidence="3" type="ORF">HCBG_01918</name>
</gene>
<dbReference type="InParanoid" id="C0NGA2"/>
<keyword evidence="2" id="KW-0812">Transmembrane</keyword>
<dbReference type="GeneID" id="69034934"/>
<feature type="transmembrane region" description="Helical" evidence="2">
    <location>
        <begin position="38"/>
        <end position="57"/>
    </location>
</feature>
<reference evidence="3" key="1">
    <citation type="submission" date="2009-02" db="EMBL/GenBank/DDBJ databases">
        <title>The Genome Sequence of Ajellomyces capsulatus strain G186AR.</title>
        <authorList>
            <consortium name="The Broad Institute Genome Sequencing Platform"/>
            <person name="Champion M."/>
            <person name="Cuomo C."/>
            <person name="Ma L.-J."/>
            <person name="Henn M.R."/>
            <person name="Sil A."/>
            <person name="Goldman B."/>
            <person name="Young S.K."/>
            <person name="Kodira C.D."/>
            <person name="Zeng Q."/>
            <person name="Koehrsen M."/>
            <person name="Alvarado L."/>
            <person name="Berlin A."/>
            <person name="Borenstein D."/>
            <person name="Chen Z."/>
            <person name="Engels R."/>
            <person name="Freedman E."/>
            <person name="Gellesch M."/>
            <person name="Goldberg J."/>
            <person name="Griggs A."/>
            <person name="Gujja S."/>
            <person name="Heiman D."/>
            <person name="Hepburn T."/>
            <person name="Howarth C."/>
            <person name="Jen D."/>
            <person name="Larson L."/>
            <person name="Lewis B."/>
            <person name="Mehta T."/>
            <person name="Park D."/>
            <person name="Pearson M."/>
            <person name="Roberts A."/>
            <person name="Saif S."/>
            <person name="Shea T."/>
            <person name="Shenoy N."/>
            <person name="Sisk P."/>
            <person name="Stolte C."/>
            <person name="Sykes S."/>
            <person name="Walk T."/>
            <person name="White J."/>
            <person name="Yandava C."/>
            <person name="Klein B."/>
            <person name="McEwen J.G."/>
            <person name="Puccia R."/>
            <person name="Goldman G.H."/>
            <person name="Felipe M.S."/>
            <person name="Nino-Vega G."/>
            <person name="San-Blas G."/>
            <person name="Taylor J."/>
            <person name="Mendoza L."/>
            <person name="Galagan J."/>
            <person name="Nusbaum C."/>
            <person name="Birren B."/>
        </authorList>
    </citation>
    <scope>NUCLEOTIDE SEQUENCE</scope>
    <source>
        <strain evidence="3">G186AR</strain>
    </source>
</reference>
<sequence>MDTRDVNTRTITIRLSKGDGRIGVEEEEEKITVYRRELFGCGLWLVMTMWAGWLLTWEEFWQCERASNQRQKRKTTTLKQQPTRLSSGQGLRIKHGAFK</sequence>
<protein>
    <submittedName>
        <fullName evidence="3">Uncharacterized protein</fullName>
    </submittedName>
</protein>
<feature type="compositionally biased region" description="Polar residues" evidence="1">
    <location>
        <begin position="77"/>
        <end position="89"/>
    </location>
</feature>
<keyword evidence="2" id="KW-1133">Transmembrane helix</keyword>
<feature type="region of interest" description="Disordered" evidence="1">
    <location>
        <begin position="67"/>
        <end position="99"/>
    </location>
</feature>
<accession>C0NGA2</accession>
<dbReference type="HOGENOM" id="CLU_2319686_0_0_1"/>
<dbReference type="Proteomes" id="UP000001631">
    <property type="component" value="Unassembled WGS sequence"/>
</dbReference>
<proteinExistence type="predicted"/>
<dbReference type="RefSeq" id="XP_045290753.1">
    <property type="nucleotide sequence ID" value="XM_045428967.1"/>
</dbReference>
<evidence type="ECO:0000313" key="3">
    <source>
        <dbReference type="EMBL" id="EEH10273.1"/>
    </source>
</evidence>
<evidence type="ECO:0000313" key="4">
    <source>
        <dbReference type="Proteomes" id="UP000001631"/>
    </source>
</evidence>
<dbReference type="EMBL" id="GG663364">
    <property type="protein sequence ID" value="EEH10273.1"/>
    <property type="molecule type" value="Genomic_DNA"/>
</dbReference>
<keyword evidence="4" id="KW-1185">Reference proteome</keyword>
<organism evidence="3 4">
    <name type="scientific">Ajellomyces capsulatus (strain G186AR / H82 / ATCC MYA-2454 / RMSCC 2432)</name>
    <name type="common">Darling's disease fungus</name>
    <name type="synonym">Histoplasma capsulatum</name>
    <dbReference type="NCBI Taxonomy" id="447093"/>
    <lineage>
        <taxon>Eukaryota</taxon>
        <taxon>Fungi</taxon>
        <taxon>Dikarya</taxon>
        <taxon>Ascomycota</taxon>
        <taxon>Pezizomycotina</taxon>
        <taxon>Eurotiomycetes</taxon>
        <taxon>Eurotiomycetidae</taxon>
        <taxon>Onygenales</taxon>
        <taxon>Ajellomycetaceae</taxon>
        <taxon>Histoplasma</taxon>
    </lineage>
</organism>
<keyword evidence="2" id="KW-0472">Membrane</keyword>
<evidence type="ECO:0000256" key="1">
    <source>
        <dbReference type="SAM" id="MobiDB-lite"/>
    </source>
</evidence>